<evidence type="ECO:0000313" key="2">
    <source>
        <dbReference type="Proteomes" id="UP000272464"/>
    </source>
</evidence>
<organism evidence="1 2">
    <name type="scientific">Paenibacillus zeisoli</name>
    <dbReference type="NCBI Taxonomy" id="2496267"/>
    <lineage>
        <taxon>Bacteria</taxon>
        <taxon>Bacillati</taxon>
        <taxon>Bacillota</taxon>
        <taxon>Bacilli</taxon>
        <taxon>Bacillales</taxon>
        <taxon>Paenibacillaceae</taxon>
        <taxon>Paenibacillus</taxon>
    </lineage>
</organism>
<dbReference type="RefSeq" id="WP_127198631.1">
    <property type="nucleotide sequence ID" value="NZ_RZNX01000002.1"/>
</dbReference>
<dbReference type="InterPro" id="IPR018715">
    <property type="entry name" value="DUF2239"/>
</dbReference>
<dbReference type="EMBL" id="RZNX01000002">
    <property type="protein sequence ID" value="RUT33517.1"/>
    <property type="molecule type" value="Genomic_DNA"/>
</dbReference>
<dbReference type="Proteomes" id="UP000272464">
    <property type="component" value="Unassembled WGS sequence"/>
</dbReference>
<protein>
    <submittedName>
        <fullName evidence="1">DUF2239 family protein</fullName>
    </submittedName>
</protein>
<evidence type="ECO:0000313" key="1">
    <source>
        <dbReference type="EMBL" id="RUT33517.1"/>
    </source>
</evidence>
<accession>A0A3S1BU93</accession>
<name>A0A3S1BU93_9BACL</name>
<dbReference type="Pfam" id="PF09998">
    <property type="entry name" value="DUF2239"/>
    <property type="match status" value="1"/>
</dbReference>
<sequence>MPIELTQPNCTAFLGTRIVASGSLHHVVTTVKGALDDRDLAQLLVFDDSTGKQIDVDFRGKTDDVLARSGGLSGDLSGTEVNPEPARRIGRPKLGVVSGEVTLLPRHWDWLKSQPGGASVTLRKLVEEARRTGEDQSRIRGSQEAAYCFMTAMAGNFPHYEEALRELYAGNSERFNQIIDDWAPDIRDHIQRLAAKAFSEGNM</sequence>
<proteinExistence type="predicted"/>
<gene>
    <name evidence="1" type="ORF">EJP77_07680</name>
</gene>
<dbReference type="AlphaFoldDB" id="A0A3S1BU93"/>
<comment type="caution">
    <text evidence="1">The sequence shown here is derived from an EMBL/GenBank/DDBJ whole genome shotgun (WGS) entry which is preliminary data.</text>
</comment>
<reference evidence="1 2" key="1">
    <citation type="submission" date="2018-12" db="EMBL/GenBank/DDBJ databases">
        <authorList>
            <person name="Sun L."/>
            <person name="Chen Z."/>
        </authorList>
    </citation>
    <scope>NUCLEOTIDE SEQUENCE [LARGE SCALE GENOMIC DNA]</scope>
    <source>
        <strain evidence="1 2">3-5-3</strain>
    </source>
</reference>
<dbReference type="OrthoDB" id="282960at2"/>
<keyword evidence="2" id="KW-1185">Reference proteome</keyword>